<dbReference type="STRING" id="745277.Rahaq2_2713"/>
<dbReference type="GO" id="GO:0016787">
    <property type="term" value="F:hydrolase activity"/>
    <property type="evidence" value="ECO:0007669"/>
    <property type="project" value="UniProtKB-KW"/>
</dbReference>
<dbReference type="Pfam" id="PF20434">
    <property type="entry name" value="BD-FAE"/>
    <property type="match status" value="1"/>
</dbReference>
<gene>
    <name evidence="3" type="ordered locus">Rahaq2_2713</name>
</gene>
<dbReference type="EMBL" id="CP003244">
    <property type="protein sequence ID" value="AEX52550.1"/>
    <property type="molecule type" value="Genomic_DNA"/>
</dbReference>
<dbReference type="InterPro" id="IPR029058">
    <property type="entry name" value="AB_hydrolase_fold"/>
</dbReference>
<dbReference type="InterPro" id="IPR050300">
    <property type="entry name" value="GDXG_lipolytic_enzyme"/>
</dbReference>
<dbReference type="Proteomes" id="UP000009010">
    <property type="component" value="Chromosome"/>
</dbReference>
<proteinExistence type="predicted"/>
<dbReference type="PATRIC" id="fig|745277.3.peg.2604"/>
<reference evidence="4" key="2">
    <citation type="submission" date="2012-01" db="EMBL/GenBank/DDBJ databases">
        <title>Complete sequence of chromosome of Rahnella aquatilis CIP 78.65.</title>
        <authorList>
            <person name="Lucas S."/>
            <person name="Han J."/>
            <person name="Lapidus A."/>
            <person name="Cheng J.-F."/>
            <person name="Goodwin L."/>
            <person name="Pitluck S."/>
            <person name="Peters L."/>
            <person name="Ovchinnikova G."/>
            <person name="Held B."/>
            <person name="Detter J.C."/>
            <person name="Han C."/>
            <person name="Tapia R."/>
            <person name="Land M."/>
            <person name="Hauser L."/>
            <person name="Kyrpides N."/>
            <person name="Ivanova N."/>
            <person name="Pagani I."/>
            <person name="Sobecky P."/>
            <person name="Martinez R."/>
            <person name="Woyke T."/>
        </authorList>
    </citation>
    <scope>NUCLEOTIDE SEQUENCE [LARGE SCALE GENOMIC DNA]</scope>
    <source>
        <strain evidence="4">ATCC 33071 / DSM 4594 / JCM 1683 / NBRC 105701 / NCIMB 13365 / CIP 78.65</strain>
    </source>
</reference>
<protein>
    <submittedName>
        <fullName evidence="3">Esterase/lipase</fullName>
    </submittedName>
</protein>
<dbReference type="Gene3D" id="3.40.50.1820">
    <property type="entry name" value="alpha/beta hydrolase"/>
    <property type="match status" value="1"/>
</dbReference>
<evidence type="ECO:0000259" key="2">
    <source>
        <dbReference type="Pfam" id="PF20434"/>
    </source>
</evidence>
<organism evidence="3 4">
    <name type="scientific">Rahnella aquatilis (strain ATCC 33071 / DSM 4594 / JCM 1683 / NBRC 105701 / NCIMB 13365 / CIP 78.65)</name>
    <dbReference type="NCBI Taxonomy" id="745277"/>
    <lineage>
        <taxon>Bacteria</taxon>
        <taxon>Pseudomonadati</taxon>
        <taxon>Pseudomonadota</taxon>
        <taxon>Gammaproteobacteria</taxon>
        <taxon>Enterobacterales</taxon>
        <taxon>Yersiniaceae</taxon>
        <taxon>Rahnella</taxon>
    </lineage>
</organism>
<keyword evidence="4" id="KW-1185">Reference proteome</keyword>
<dbReference type="KEGG" id="raq:Rahaq2_2713"/>
<dbReference type="SUPFAM" id="SSF53474">
    <property type="entry name" value="alpha/beta-Hydrolases"/>
    <property type="match status" value="1"/>
</dbReference>
<accession>H2IRP9</accession>
<sequence length="331" mass="35861">MISATTGSIASEKHTMPGYTEGAEIVQIKTRRDQIDNIGDVVYEQIKNTRSVRQLHMSVLVPRNDDLKPAIIYFPGGGFTTAERDKFIEMRMALAEAGFVVAAAEYRTIPDVFPAPVVDAKAAVRYLRQHAVEYGVDPKRIGVLGDSAGGWLAQMLGTTNGDKSFDKGDFLNQSSDVQAVATLYGISDLRDIGEGFPETVQQVHRSPAATEALLVNGAAFRNFAGASVTDSPQKALAASPIGHLNGHKPPFLIMHGSKDSLVSPEQSAKLYKALRSGGNSADYVIVEGAEHGDNHWFQPAVINRVVDWFRQVLGSPEKMSNKPVKDLNANL</sequence>
<keyword evidence="1" id="KW-0378">Hydrolase</keyword>
<dbReference type="HOGENOM" id="CLU_012494_4_0_6"/>
<dbReference type="AlphaFoldDB" id="H2IRP9"/>
<evidence type="ECO:0000313" key="3">
    <source>
        <dbReference type="EMBL" id="AEX52550.1"/>
    </source>
</evidence>
<dbReference type="PANTHER" id="PTHR48081">
    <property type="entry name" value="AB HYDROLASE SUPERFAMILY PROTEIN C4A8.06C"/>
    <property type="match status" value="1"/>
</dbReference>
<dbReference type="PANTHER" id="PTHR48081:SF13">
    <property type="entry name" value="ALPHA_BETA HYDROLASE"/>
    <property type="match status" value="1"/>
</dbReference>
<dbReference type="InterPro" id="IPR049492">
    <property type="entry name" value="BD-FAE-like_dom"/>
</dbReference>
<name>H2IRP9_RAHAC</name>
<feature type="domain" description="BD-FAE-like" evidence="2">
    <location>
        <begin position="61"/>
        <end position="274"/>
    </location>
</feature>
<reference evidence="3 4" key="1">
    <citation type="journal article" date="2012" name="J. Bacteriol.">
        <title>Complete Genome Sequence of Rahnella aquatilis CIP 78.65.</title>
        <authorList>
            <person name="Martinez R.J."/>
            <person name="Bruce D."/>
            <person name="Detter C."/>
            <person name="Goodwin L.A."/>
            <person name="Han J."/>
            <person name="Han C.S."/>
            <person name="Held B."/>
            <person name="Land M.L."/>
            <person name="Mikhailova N."/>
            <person name="Nolan M."/>
            <person name="Pennacchio L."/>
            <person name="Pitluck S."/>
            <person name="Tapia R."/>
            <person name="Woyke T."/>
            <person name="Sobecky P.A."/>
        </authorList>
    </citation>
    <scope>NUCLEOTIDE SEQUENCE [LARGE SCALE GENOMIC DNA]</scope>
    <source>
        <strain evidence="4">ATCC 33071 / DSM 4594 / JCM 1683 / NBRC 105701 / NCIMB 13365 / CIP 78.65</strain>
    </source>
</reference>
<dbReference type="eggNOG" id="COG0657">
    <property type="taxonomic scope" value="Bacteria"/>
</dbReference>
<evidence type="ECO:0000256" key="1">
    <source>
        <dbReference type="ARBA" id="ARBA00022801"/>
    </source>
</evidence>
<evidence type="ECO:0000313" key="4">
    <source>
        <dbReference type="Proteomes" id="UP000009010"/>
    </source>
</evidence>